<dbReference type="AlphaFoldDB" id="A0A9X0A5W3"/>
<accession>A0A9X0A5W3</accession>
<gene>
    <name evidence="2" type="ORF">OS493_013556</name>
</gene>
<evidence type="ECO:0000256" key="1">
    <source>
        <dbReference type="SAM" id="MobiDB-lite"/>
    </source>
</evidence>
<feature type="region of interest" description="Disordered" evidence="1">
    <location>
        <begin position="33"/>
        <end position="55"/>
    </location>
</feature>
<sequence>DGKGNLKPEHEWPTEEYWKLLYPQYYRFRSTSQTLGHQLDPRLNKRTSSRLEQRK</sequence>
<keyword evidence="3" id="KW-1185">Reference proteome</keyword>
<protein>
    <submittedName>
        <fullName evidence="2">Uncharacterized protein</fullName>
    </submittedName>
</protein>
<reference evidence="2" key="1">
    <citation type="submission" date="2023-01" db="EMBL/GenBank/DDBJ databases">
        <title>Genome assembly of the deep-sea coral Lophelia pertusa.</title>
        <authorList>
            <person name="Herrera S."/>
            <person name="Cordes E."/>
        </authorList>
    </citation>
    <scope>NUCLEOTIDE SEQUENCE</scope>
    <source>
        <strain evidence="2">USNM1676648</strain>
        <tissue evidence="2">Polyp</tissue>
    </source>
</reference>
<dbReference type="Proteomes" id="UP001163046">
    <property type="component" value="Unassembled WGS sequence"/>
</dbReference>
<name>A0A9X0A5W3_9CNID</name>
<feature type="non-terminal residue" evidence="2">
    <location>
        <position position="1"/>
    </location>
</feature>
<evidence type="ECO:0000313" key="2">
    <source>
        <dbReference type="EMBL" id="KAJ7392184.1"/>
    </source>
</evidence>
<organism evidence="2 3">
    <name type="scientific">Desmophyllum pertusum</name>
    <dbReference type="NCBI Taxonomy" id="174260"/>
    <lineage>
        <taxon>Eukaryota</taxon>
        <taxon>Metazoa</taxon>
        <taxon>Cnidaria</taxon>
        <taxon>Anthozoa</taxon>
        <taxon>Hexacorallia</taxon>
        <taxon>Scleractinia</taxon>
        <taxon>Caryophylliina</taxon>
        <taxon>Caryophylliidae</taxon>
        <taxon>Desmophyllum</taxon>
    </lineage>
</organism>
<dbReference type="EMBL" id="MU825402">
    <property type="protein sequence ID" value="KAJ7392184.1"/>
    <property type="molecule type" value="Genomic_DNA"/>
</dbReference>
<comment type="caution">
    <text evidence="2">The sequence shown here is derived from an EMBL/GenBank/DDBJ whole genome shotgun (WGS) entry which is preliminary data.</text>
</comment>
<evidence type="ECO:0000313" key="3">
    <source>
        <dbReference type="Proteomes" id="UP001163046"/>
    </source>
</evidence>
<proteinExistence type="predicted"/>
<feature type="compositionally biased region" description="Basic and acidic residues" evidence="1">
    <location>
        <begin position="39"/>
        <end position="55"/>
    </location>
</feature>